<keyword evidence="3" id="KW-1185">Reference proteome</keyword>
<accession>A0A7T8ERH0</accession>
<gene>
    <name evidence="2" type="ORF">immuto26A_69</name>
</gene>
<protein>
    <submittedName>
        <fullName evidence="2">NADPH-dependent 7-cyano-7-deazaguanine reductase</fullName>
    </submittedName>
</protein>
<evidence type="ECO:0000313" key="2">
    <source>
        <dbReference type="EMBL" id="QQO91748.1"/>
    </source>
</evidence>
<dbReference type="GO" id="GO:0008616">
    <property type="term" value="P:tRNA queuosine(34) biosynthetic process"/>
    <property type="evidence" value="ECO:0007669"/>
    <property type="project" value="InterPro"/>
</dbReference>
<dbReference type="SUPFAM" id="SSF55620">
    <property type="entry name" value="Tetrahydrobiopterin biosynthesis enzymes-like"/>
    <property type="match status" value="1"/>
</dbReference>
<sequence length="306" mass="34674">MAELNQAEVVKIAGKHLGKVGGEGYKDTYDPSLLVEIPRYLNREAYGIDDNNLPFVGGDVWNAYEVSAITTKGLPVVGMLKIYYPADSRLHVESKSIKLYLNSFNMTKMGDTAAECIAILKDRVKRDLSEKLETEVGVEMFTSDFGPAYAFKGYAQLDQMVDLDAVEFTSYHSDASQLQCEETDDDTQFEIKFQSNLLRSNCRVTNQPDWGDVFVHIKPAAGKIPNLESIARYIVSHRQVSHFHEEICEMIYTHLTQAYQPEELMVACLYTRRGGLDINPVRASHKHLIPSFFADPKCRMEKTLRQ</sequence>
<dbReference type="InterPro" id="IPR043133">
    <property type="entry name" value="GTP-CH-I_C/QueF"/>
</dbReference>
<evidence type="ECO:0000313" key="3">
    <source>
        <dbReference type="Proteomes" id="UP000595566"/>
    </source>
</evidence>
<dbReference type="Pfam" id="PF14489">
    <property type="entry name" value="QueF"/>
    <property type="match status" value="1"/>
</dbReference>
<dbReference type="PANTHER" id="PTHR34354:SF1">
    <property type="entry name" value="NADPH-DEPENDENT 7-CYANO-7-DEAZAGUANINE REDUCTASE"/>
    <property type="match status" value="1"/>
</dbReference>
<dbReference type="Proteomes" id="UP000595566">
    <property type="component" value="Segment"/>
</dbReference>
<dbReference type="InterPro" id="IPR050084">
    <property type="entry name" value="NADPH_dep_7-cyano-7-deazaG_red"/>
</dbReference>
<organism evidence="2 3">
    <name type="scientific">Flavobacterium phage vB_FspM_immuto_2-6A</name>
    <dbReference type="NCBI Taxonomy" id="2801477"/>
    <lineage>
        <taxon>Viruses</taxon>
        <taxon>Duplodnaviria</taxon>
        <taxon>Heunggongvirae</taxon>
        <taxon>Uroviricota</taxon>
        <taxon>Caudoviricetes</taxon>
        <taxon>Immutovirus</taxon>
        <taxon>Immutovirus immuto</taxon>
    </lineage>
</organism>
<feature type="domain" description="NADPH-dependent 7-cyano-7-deazaguanine reductase N-terminal" evidence="1">
    <location>
        <begin position="25"/>
        <end position="139"/>
    </location>
</feature>
<dbReference type="PANTHER" id="PTHR34354">
    <property type="entry name" value="NADPH-DEPENDENT 7-CYANO-7-DEAZAGUANINE REDUCTASE"/>
    <property type="match status" value="1"/>
</dbReference>
<dbReference type="InterPro" id="IPR029500">
    <property type="entry name" value="QueF"/>
</dbReference>
<dbReference type="InterPro" id="IPR029139">
    <property type="entry name" value="QueF_N"/>
</dbReference>
<reference evidence="2 3" key="1">
    <citation type="submission" date="2020-12" db="EMBL/GenBank/DDBJ databases">
        <title>Dynamics of Baltic Sea phages driven by environmental changes.</title>
        <authorList>
            <person name="Hoetzinger M."/>
            <person name="Nilsson E."/>
            <person name="Holmfeldt K."/>
        </authorList>
    </citation>
    <scope>NUCLEOTIDE SEQUENCE [LARGE SCALE GENOMIC DNA]</scope>
</reference>
<evidence type="ECO:0000259" key="1">
    <source>
        <dbReference type="Pfam" id="PF14819"/>
    </source>
</evidence>
<proteinExistence type="predicted"/>
<dbReference type="Gene3D" id="3.30.1130.10">
    <property type="match status" value="2"/>
</dbReference>
<name>A0A7T8ERH0_9CAUD</name>
<dbReference type="GO" id="GO:0033739">
    <property type="term" value="F:preQ1 synthase activity"/>
    <property type="evidence" value="ECO:0007669"/>
    <property type="project" value="InterPro"/>
</dbReference>
<dbReference type="EMBL" id="MW353175">
    <property type="protein sequence ID" value="QQO91748.1"/>
    <property type="molecule type" value="Genomic_DNA"/>
</dbReference>
<dbReference type="Pfam" id="PF14819">
    <property type="entry name" value="QueF_N"/>
    <property type="match status" value="1"/>
</dbReference>